<keyword evidence="1" id="KW-1133">Transmembrane helix</keyword>
<reference evidence="2" key="2">
    <citation type="submission" date="2018-05" db="EMBL/GenBank/DDBJ databases">
        <title>OmerRS3 (Oryza meridionalis Reference Sequence Version 3).</title>
        <authorList>
            <person name="Zhang J."/>
            <person name="Kudrna D."/>
            <person name="Lee S."/>
            <person name="Talag J."/>
            <person name="Welchert J."/>
            <person name="Wing R.A."/>
        </authorList>
    </citation>
    <scope>NUCLEOTIDE SEQUENCE [LARGE SCALE GENOMIC DNA]</scope>
    <source>
        <strain evidence="2">cv. OR44</strain>
    </source>
</reference>
<accession>A0A0E0ETQ9</accession>
<reference evidence="2" key="1">
    <citation type="submission" date="2015-04" db="UniProtKB">
        <authorList>
            <consortium name="EnsemblPlants"/>
        </authorList>
    </citation>
    <scope>IDENTIFICATION</scope>
</reference>
<evidence type="ECO:0000256" key="1">
    <source>
        <dbReference type="SAM" id="Phobius"/>
    </source>
</evidence>
<keyword evidence="3" id="KW-1185">Reference proteome</keyword>
<keyword evidence="1" id="KW-0472">Membrane</keyword>
<dbReference type="EnsemblPlants" id="OMERI09G11920.1">
    <property type="protein sequence ID" value="OMERI09G11920.1"/>
    <property type="gene ID" value="OMERI09G11920"/>
</dbReference>
<feature type="transmembrane region" description="Helical" evidence="1">
    <location>
        <begin position="70"/>
        <end position="91"/>
    </location>
</feature>
<keyword evidence="1" id="KW-0812">Transmembrane</keyword>
<protein>
    <submittedName>
        <fullName evidence="2">Uncharacterized protein</fullName>
    </submittedName>
</protein>
<dbReference type="Gramene" id="OMERI09G11920.1">
    <property type="protein sequence ID" value="OMERI09G11920.1"/>
    <property type="gene ID" value="OMERI09G11920"/>
</dbReference>
<feature type="transmembrane region" description="Helical" evidence="1">
    <location>
        <begin position="26"/>
        <end position="49"/>
    </location>
</feature>
<dbReference type="Proteomes" id="UP000008021">
    <property type="component" value="Chromosome 9"/>
</dbReference>
<name>A0A0E0ETQ9_9ORYZ</name>
<dbReference type="HOGENOM" id="CLU_2593589_0_0_1"/>
<sequence length="97" mass="10254">MGMDIAARDAAGFVEVDHGAGAGSGILRWAIGSVFTVFSVALVIGLAGGEKDPVPAVRAVTRSPRDITHLGLYLVALLVCIVLVYVCWRAALRQLEY</sequence>
<proteinExistence type="predicted"/>
<dbReference type="AlphaFoldDB" id="A0A0E0ETQ9"/>
<organism evidence="2">
    <name type="scientific">Oryza meridionalis</name>
    <dbReference type="NCBI Taxonomy" id="40149"/>
    <lineage>
        <taxon>Eukaryota</taxon>
        <taxon>Viridiplantae</taxon>
        <taxon>Streptophyta</taxon>
        <taxon>Embryophyta</taxon>
        <taxon>Tracheophyta</taxon>
        <taxon>Spermatophyta</taxon>
        <taxon>Magnoliopsida</taxon>
        <taxon>Liliopsida</taxon>
        <taxon>Poales</taxon>
        <taxon>Poaceae</taxon>
        <taxon>BOP clade</taxon>
        <taxon>Oryzoideae</taxon>
        <taxon>Oryzeae</taxon>
        <taxon>Oryzinae</taxon>
        <taxon>Oryza</taxon>
    </lineage>
</organism>
<evidence type="ECO:0000313" key="3">
    <source>
        <dbReference type="Proteomes" id="UP000008021"/>
    </source>
</evidence>
<evidence type="ECO:0000313" key="2">
    <source>
        <dbReference type="EnsemblPlants" id="OMERI09G11920.1"/>
    </source>
</evidence>